<organism evidence="2 3">
    <name type="scientific">Cricetulus griseus</name>
    <name type="common">Chinese hamster</name>
    <name type="synonym">Cricetulus barabensis griseus</name>
    <dbReference type="NCBI Taxonomy" id="10029"/>
    <lineage>
        <taxon>Eukaryota</taxon>
        <taxon>Metazoa</taxon>
        <taxon>Chordata</taxon>
        <taxon>Craniata</taxon>
        <taxon>Vertebrata</taxon>
        <taxon>Euteleostomi</taxon>
        <taxon>Mammalia</taxon>
        <taxon>Eutheria</taxon>
        <taxon>Euarchontoglires</taxon>
        <taxon>Glires</taxon>
        <taxon>Rodentia</taxon>
        <taxon>Myomorpha</taxon>
        <taxon>Muroidea</taxon>
        <taxon>Cricetidae</taxon>
        <taxon>Cricetinae</taxon>
        <taxon>Cricetulus</taxon>
    </lineage>
</organism>
<sequence length="56" mass="6714">MVHTSFTEESYFQPSSVLTFTTICVFTVLCCWQKYFASFQRQRVPKMFSLRHKRIA</sequence>
<dbReference type="Proteomes" id="UP000001075">
    <property type="component" value="Unassembled WGS sequence"/>
</dbReference>
<name>G3H7L6_CRIGR</name>
<gene>
    <name evidence="2" type="ORF">I79_006350</name>
</gene>
<keyword evidence="1" id="KW-0472">Membrane</keyword>
<dbReference type="AlphaFoldDB" id="G3H7L6"/>
<keyword evidence="1" id="KW-0812">Transmembrane</keyword>
<keyword evidence="1" id="KW-1133">Transmembrane helix</keyword>
<protein>
    <submittedName>
        <fullName evidence="2">Uncharacterized protein</fullName>
    </submittedName>
</protein>
<proteinExistence type="predicted"/>
<evidence type="ECO:0000313" key="2">
    <source>
        <dbReference type="EMBL" id="EGV95922.1"/>
    </source>
</evidence>
<feature type="transmembrane region" description="Helical" evidence="1">
    <location>
        <begin position="17"/>
        <end position="37"/>
    </location>
</feature>
<dbReference type="InParanoid" id="G3H7L6"/>
<dbReference type="EMBL" id="JH000197">
    <property type="protein sequence ID" value="EGV95922.1"/>
    <property type="molecule type" value="Genomic_DNA"/>
</dbReference>
<accession>G3H7L6</accession>
<evidence type="ECO:0000313" key="3">
    <source>
        <dbReference type="Proteomes" id="UP000001075"/>
    </source>
</evidence>
<reference evidence="3" key="1">
    <citation type="journal article" date="2011" name="Nat. Biotechnol.">
        <title>The genomic sequence of the Chinese hamster ovary (CHO)-K1 cell line.</title>
        <authorList>
            <person name="Xu X."/>
            <person name="Nagarajan H."/>
            <person name="Lewis N.E."/>
            <person name="Pan S."/>
            <person name="Cai Z."/>
            <person name="Liu X."/>
            <person name="Chen W."/>
            <person name="Xie M."/>
            <person name="Wang W."/>
            <person name="Hammond S."/>
            <person name="Andersen M.R."/>
            <person name="Neff N."/>
            <person name="Passarelli B."/>
            <person name="Koh W."/>
            <person name="Fan H.C."/>
            <person name="Wang J."/>
            <person name="Gui Y."/>
            <person name="Lee K.H."/>
            <person name="Betenbaugh M.J."/>
            <person name="Quake S.R."/>
            <person name="Famili I."/>
            <person name="Palsson B.O."/>
            <person name="Wang J."/>
        </authorList>
    </citation>
    <scope>NUCLEOTIDE SEQUENCE [LARGE SCALE GENOMIC DNA]</scope>
    <source>
        <strain evidence="3">CHO K1 cell line</strain>
    </source>
</reference>
<evidence type="ECO:0000256" key="1">
    <source>
        <dbReference type="SAM" id="Phobius"/>
    </source>
</evidence>